<feature type="compositionally biased region" description="Basic and acidic residues" evidence="1">
    <location>
        <begin position="21"/>
        <end position="31"/>
    </location>
</feature>
<proteinExistence type="predicted"/>
<keyword evidence="3" id="KW-1185">Reference proteome</keyword>
<organism evidence="2 3">
    <name type="scientific">Streptomyces ipomoeae 91-03</name>
    <dbReference type="NCBI Taxonomy" id="698759"/>
    <lineage>
        <taxon>Bacteria</taxon>
        <taxon>Bacillati</taxon>
        <taxon>Actinomycetota</taxon>
        <taxon>Actinomycetes</taxon>
        <taxon>Kitasatosporales</taxon>
        <taxon>Streptomycetaceae</taxon>
        <taxon>Streptomyces</taxon>
    </lineage>
</organism>
<dbReference type="AlphaFoldDB" id="L1L8G9"/>
<name>L1L8G9_9ACTN</name>
<dbReference type="Proteomes" id="UP000010411">
    <property type="component" value="Unassembled WGS sequence"/>
</dbReference>
<evidence type="ECO:0000313" key="3">
    <source>
        <dbReference type="Proteomes" id="UP000010411"/>
    </source>
</evidence>
<accession>L1L8G9</accession>
<evidence type="ECO:0000313" key="2">
    <source>
        <dbReference type="EMBL" id="EKX68995.1"/>
    </source>
</evidence>
<sequence length="55" mass="5664">MRRDGVVRKARTANASVPYGDHGDRAVRDRGGAAAGRRVGGPRRQACGGSAAMKG</sequence>
<feature type="region of interest" description="Disordered" evidence="1">
    <location>
        <begin position="1"/>
        <end position="55"/>
    </location>
</feature>
<evidence type="ECO:0000256" key="1">
    <source>
        <dbReference type="SAM" id="MobiDB-lite"/>
    </source>
</evidence>
<comment type="caution">
    <text evidence="2">The sequence shown here is derived from an EMBL/GenBank/DDBJ whole genome shotgun (WGS) entry which is preliminary data.</text>
</comment>
<reference evidence="2 3" key="1">
    <citation type="submission" date="2012-11" db="EMBL/GenBank/DDBJ databases">
        <authorList>
            <person name="Huguet-Tapia J.C."/>
            <person name="Durkin A.S."/>
            <person name="Pettis G.S."/>
            <person name="Badger J.H."/>
        </authorList>
    </citation>
    <scope>NUCLEOTIDE SEQUENCE [LARGE SCALE GENOMIC DNA]</scope>
    <source>
        <strain evidence="2 3">91-03</strain>
    </source>
</reference>
<protein>
    <submittedName>
        <fullName evidence="2">Uncharacterized protein</fullName>
    </submittedName>
</protein>
<dbReference type="EMBL" id="AEJC01000044">
    <property type="protein sequence ID" value="EKX68995.1"/>
    <property type="molecule type" value="Genomic_DNA"/>
</dbReference>
<gene>
    <name evidence="2" type="ORF">STRIP9103_06510</name>
</gene>